<protein>
    <recommendedName>
        <fullName evidence="4">Coenzyme Q-binding protein COQ10 START domain-containing protein</fullName>
    </recommendedName>
</protein>
<reference evidence="2" key="1">
    <citation type="journal article" date="2021" name="Nat. Commun.">
        <title>Genetic determinants of endophytism in the Arabidopsis root mycobiome.</title>
        <authorList>
            <person name="Mesny F."/>
            <person name="Miyauchi S."/>
            <person name="Thiergart T."/>
            <person name="Pickel B."/>
            <person name="Atanasova L."/>
            <person name="Karlsson M."/>
            <person name="Huettel B."/>
            <person name="Barry K.W."/>
            <person name="Haridas S."/>
            <person name="Chen C."/>
            <person name="Bauer D."/>
            <person name="Andreopoulos W."/>
            <person name="Pangilinan J."/>
            <person name="LaButti K."/>
            <person name="Riley R."/>
            <person name="Lipzen A."/>
            <person name="Clum A."/>
            <person name="Drula E."/>
            <person name="Henrissat B."/>
            <person name="Kohler A."/>
            <person name="Grigoriev I.V."/>
            <person name="Martin F.M."/>
            <person name="Hacquard S."/>
        </authorList>
    </citation>
    <scope>NUCLEOTIDE SEQUENCE</scope>
    <source>
        <strain evidence="2">MPI-SDFR-AT-0120</strain>
    </source>
</reference>
<dbReference type="AlphaFoldDB" id="A0A8K0VTA8"/>
<sequence>MKPTLPFYILAGLALNITPITAQQSNLPPPPPGLFTIQSSILIPNTTVSAAWTALTNLPAYASWNPFVRAAIVVSALPLNLTLPKQYPVVGANIYFRTQMPPLPFPVDENTPDNPLNTQASYEEIVVVDRKRGLLAWKYVPEELLQAQRWQSVSEYEGGVWYESREVFDGVLAPVVRESFEEGLQKGFEAQAEGLRRLLTGGAL</sequence>
<organism evidence="2 3">
    <name type="scientific">Paraphoma chrysanthemicola</name>
    <dbReference type="NCBI Taxonomy" id="798071"/>
    <lineage>
        <taxon>Eukaryota</taxon>
        <taxon>Fungi</taxon>
        <taxon>Dikarya</taxon>
        <taxon>Ascomycota</taxon>
        <taxon>Pezizomycotina</taxon>
        <taxon>Dothideomycetes</taxon>
        <taxon>Pleosporomycetidae</taxon>
        <taxon>Pleosporales</taxon>
        <taxon>Pleosporineae</taxon>
        <taxon>Phaeosphaeriaceae</taxon>
        <taxon>Paraphoma</taxon>
    </lineage>
</organism>
<evidence type="ECO:0000256" key="1">
    <source>
        <dbReference type="SAM" id="SignalP"/>
    </source>
</evidence>
<gene>
    <name evidence="2" type="ORF">FB567DRAFT_196974</name>
</gene>
<dbReference type="EMBL" id="JAGMVJ010000022">
    <property type="protein sequence ID" value="KAH7073306.1"/>
    <property type="molecule type" value="Genomic_DNA"/>
</dbReference>
<evidence type="ECO:0000313" key="3">
    <source>
        <dbReference type="Proteomes" id="UP000813461"/>
    </source>
</evidence>
<name>A0A8K0VTA8_9PLEO</name>
<evidence type="ECO:0008006" key="4">
    <source>
        <dbReference type="Google" id="ProtNLM"/>
    </source>
</evidence>
<dbReference type="SUPFAM" id="SSF55961">
    <property type="entry name" value="Bet v1-like"/>
    <property type="match status" value="1"/>
</dbReference>
<comment type="caution">
    <text evidence="2">The sequence shown here is derived from an EMBL/GenBank/DDBJ whole genome shotgun (WGS) entry which is preliminary data.</text>
</comment>
<evidence type="ECO:0000313" key="2">
    <source>
        <dbReference type="EMBL" id="KAH7073306.1"/>
    </source>
</evidence>
<dbReference type="InterPro" id="IPR023393">
    <property type="entry name" value="START-like_dom_sf"/>
</dbReference>
<dbReference type="OrthoDB" id="509124at2759"/>
<feature type="signal peptide" evidence="1">
    <location>
        <begin position="1"/>
        <end position="22"/>
    </location>
</feature>
<keyword evidence="3" id="KW-1185">Reference proteome</keyword>
<dbReference type="Proteomes" id="UP000813461">
    <property type="component" value="Unassembled WGS sequence"/>
</dbReference>
<dbReference type="Gene3D" id="3.30.530.20">
    <property type="match status" value="1"/>
</dbReference>
<keyword evidence="1" id="KW-0732">Signal</keyword>
<accession>A0A8K0VTA8</accession>
<feature type="chain" id="PRO_5035444358" description="Coenzyme Q-binding protein COQ10 START domain-containing protein" evidence="1">
    <location>
        <begin position="23"/>
        <end position="204"/>
    </location>
</feature>
<proteinExistence type="predicted"/>